<dbReference type="eggNOG" id="KOG4360">
    <property type="taxonomic scope" value="Eukaryota"/>
</dbReference>
<dbReference type="PANTHER" id="PTHR15751">
    <property type="entry name" value="TRAFFICKING KINESIN-BINDING PROTEIN"/>
    <property type="match status" value="1"/>
</dbReference>
<accession>H2MAZ3</accession>
<evidence type="ECO:0000256" key="4">
    <source>
        <dbReference type="SAM" id="Coils"/>
    </source>
</evidence>
<reference evidence="6 7" key="1">
    <citation type="journal article" date="2007" name="Nature">
        <title>The medaka draft genome and insights into vertebrate genome evolution.</title>
        <authorList>
            <person name="Kasahara M."/>
            <person name="Naruse K."/>
            <person name="Sasaki S."/>
            <person name="Nakatani Y."/>
            <person name="Qu W."/>
            <person name="Ahsan B."/>
            <person name="Yamada T."/>
            <person name="Nagayasu Y."/>
            <person name="Doi K."/>
            <person name="Kasai Y."/>
            <person name="Jindo T."/>
            <person name="Kobayashi D."/>
            <person name="Shimada A."/>
            <person name="Toyoda A."/>
            <person name="Kuroki Y."/>
            <person name="Fujiyama A."/>
            <person name="Sasaki T."/>
            <person name="Shimizu A."/>
            <person name="Asakawa S."/>
            <person name="Shimizu N."/>
            <person name="Hashimoto S."/>
            <person name="Yang J."/>
            <person name="Lee Y."/>
            <person name="Matsushima K."/>
            <person name="Sugano S."/>
            <person name="Sakaizumi M."/>
            <person name="Narita T."/>
            <person name="Ohishi K."/>
            <person name="Haga S."/>
            <person name="Ohta F."/>
            <person name="Nomoto H."/>
            <person name="Nogata K."/>
            <person name="Morishita T."/>
            <person name="Endo T."/>
            <person name="Shin-I T."/>
            <person name="Takeda H."/>
            <person name="Morishita S."/>
            <person name="Kohara Y."/>
        </authorList>
    </citation>
    <scope>NUCLEOTIDE SEQUENCE [LARGE SCALE GENOMIC DNA]</scope>
    <source>
        <strain evidence="6 7">Hd-rR</strain>
    </source>
</reference>
<dbReference type="Ensembl" id="ENSORLT00000015708.2">
    <property type="protein sequence ID" value="ENSORLP00000015707.2"/>
    <property type="gene ID" value="ENSORLG00000025102.1"/>
</dbReference>
<dbReference type="SMART" id="SM01424">
    <property type="entry name" value="HAP1_N"/>
    <property type="match status" value="1"/>
</dbReference>
<dbReference type="PANTHER" id="PTHR15751:SF14">
    <property type="entry name" value="HUNTINGTIN-ASSOCIATED PROTEIN 1"/>
    <property type="match status" value="1"/>
</dbReference>
<dbReference type="Bgee" id="ENSORLG00000025102">
    <property type="expression patterns" value="Expressed in testis and 14 other cell types or tissues"/>
</dbReference>
<proteinExistence type="predicted"/>
<reference evidence="6" key="3">
    <citation type="submission" date="2025-09" db="UniProtKB">
        <authorList>
            <consortium name="Ensembl"/>
        </authorList>
    </citation>
    <scope>IDENTIFICATION</scope>
    <source>
        <strain evidence="6">Hd-rR</strain>
    </source>
</reference>
<evidence type="ECO:0000256" key="3">
    <source>
        <dbReference type="ARBA" id="ARBA00023128"/>
    </source>
</evidence>
<evidence type="ECO:0000313" key="7">
    <source>
        <dbReference type="Proteomes" id="UP000001038"/>
    </source>
</evidence>
<dbReference type="Proteomes" id="UP000001038">
    <property type="component" value="Chromosome 1"/>
</dbReference>
<dbReference type="InterPro" id="IPR051946">
    <property type="entry name" value="Intracell_Traff-Reg"/>
</dbReference>
<evidence type="ECO:0000256" key="2">
    <source>
        <dbReference type="ARBA" id="ARBA00023054"/>
    </source>
</evidence>
<dbReference type="Pfam" id="PF04849">
    <property type="entry name" value="HAP1_N"/>
    <property type="match status" value="1"/>
</dbReference>
<evidence type="ECO:0000256" key="1">
    <source>
        <dbReference type="ARBA" id="ARBA00004173"/>
    </source>
</evidence>
<gene>
    <name evidence="6" type="primary">hap1</name>
</gene>
<evidence type="ECO:0000313" key="6">
    <source>
        <dbReference type="Ensembl" id="ENSORLP00000015707.2"/>
    </source>
</evidence>
<feature type="coiled-coil region" evidence="4">
    <location>
        <begin position="176"/>
        <end position="210"/>
    </location>
</feature>
<dbReference type="GO" id="GO:0005739">
    <property type="term" value="C:mitochondrion"/>
    <property type="evidence" value="ECO:0007669"/>
    <property type="project" value="UniProtKB-SubCell"/>
</dbReference>
<dbReference type="AlphaFoldDB" id="H2MAZ3"/>
<keyword evidence="2 4" id="KW-0175">Coiled coil</keyword>
<keyword evidence="7" id="KW-1185">Reference proteome</keyword>
<evidence type="ECO:0000259" key="5">
    <source>
        <dbReference type="SMART" id="SM01424"/>
    </source>
</evidence>
<protein>
    <submittedName>
        <fullName evidence="6">Huntingtin associated protein 1</fullName>
    </submittedName>
</protein>
<comment type="subcellular location">
    <subcellularLocation>
        <location evidence="1">Mitochondrion</location>
    </subcellularLocation>
</comment>
<dbReference type="HOGENOM" id="CLU_175781_0_0_1"/>
<reference evidence="6" key="2">
    <citation type="submission" date="2025-08" db="UniProtKB">
        <authorList>
            <consortium name="Ensembl"/>
        </authorList>
    </citation>
    <scope>IDENTIFICATION</scope>
    <source>
        <strain evidence="6">Hd-rR</strain>
    </source>
</reference>
<name>H2MAZ3_ORYLA</name>
<keyword evidence="3" id="KW-0496">Mitochondrion</keyword>
<feature type="domain" description="HAP1 N-terminal" evidence="5">
    <location>
        <begin position="91"/>
        <end position="274"/>
    </location>
</feature>
<sequence>TLHCTLHSLHLLAWFSAPSLHKRAHLDPQSASSLGEGQRESLAALDVDLQPLQHGSVGDLSDAGQQSHHDASTLTDLCSDLPELEIVSLLSEGQPNYTLRADSVFGYDSEDWLHTPLLPPQVVLGLTHEQIQETLKYFLLCSDRVGQVTKTYHDIKAVTHLLEEKERDLELAARIGQSLLKQNQELTARNEMLDEQLEVAKEEIAQLRHELSMRDDLLQFYASTEELESAQAHSPIKRNESSGSLSSFIHYDFLQKKLKTLEEENHKLREEVLSL</sequence>
<organism evidence="6 7">
    <name type="scientific">Oryzias latipes</name>
    <name type="common">Japanese rice fish</name>
    <name type="synonym">Japanese killifish</name>
    <dbReference type="NCBI Taxonomy" id="8090"/>
    <lineage>
        <taxon>Eukaryota</taxon>
        <taxon>Metazoa</taxon>
        <taxon>Chordata</taxon>
        <taxon>Craniata</taxon>
        <taxon>Vertebrata</taxon>
        <taxon>Euteleostomi</taxon>
        <taxon>Actinopterygii</taxon>
        <taxon>Neopterygii</taxon>
        <taxon>Teleostei</taxon>
        <taxon>Neoteleostei</taxon>
        <taxon>Acanthomorphata</taxon>
        <taxon>Ovalentaria</taxon>
        <taxon>Atherinomorphae</taxon>
        <taxon>Beloniformes</taxon>
        <taxon>Adrianichthyidae</taxon>
        <taxon>Oryziinae</taxon>
        <taxon>Oryzias</taxon>
    </lineage>
</organism>
<dbReference type="InterPro" id="IPR006933">
    <property type="entry name" value="HAP1_N"/>
</dbReference>
<dbReference type="GeneTree" id="ENSGT00940000162183"/>